<sequence>MTNRLFRRAAAVVVAAVLGGGVALAAASPAQAATTCKHGENTVASPTGGAGATAAAGICIDSTGHAWIDWYDYNYVKDRKADGYAARVYVYWATRYTGAIAVDDTATSQPAMLSWESNGGTQYRWTEVWVCLGFAQPEDGSGRCALVVYHT</sequence>
<evidence type="ECO:0000256" key="1">
    <source>
        <dbReference type="SAM" id="SignalP"/>
    </source>
</evidence>
<proteinExistence type="predicted"/>
<evidence type="ECO:0000313" key="3">
    <source>
        <dbReference type="Proteomes" id="UP000614915"/>
    </source>
</evidence>
<accession>A0ABS0JEQ8</accession>
<gene>
    <name evidence="2" type="ORF">IW248_001842</name>
</gene>
<reference evidence="2 3" key="1">
    <citation type="submission" date="2020-11" db="EMBL/GenBank/DDBJ databases">
        <title>Sequencing the genomes of 1000 actinobacteria strains.</title>
        <authorList>
            <person name="Klenk H.-P."/>
        </authorList>
    </citation>
    <scope>NUCLEOTIDE SEQUENCE [LARGE SCALE GENOMIC DNA]</scope>
    <source>
        <strain evidence="2 3">DSM 101692</strain>
    </source>
</reference>
<organism evidence="2 3">
    <name type="scientific">Micromonospora ureilytica</name>
    <dbReference type="NCBI Taxonomy" id="709868"/>
    <lineage>
        <taxon>Bacteria</taxon>
        <taxon>Bacillati</taxon>
        <taxon>Actinomycetota</taxon>
        <taxon>Actinomycetes</taxon>
        <taxon>Micromonosporales</taxon>
        <taxon>Micromonosporaceae</taxon>
        <taxon>Micromonospora</taxon>
    </lineage>
</organism>
<keyword evidence="1" id="KW-0732">Signal</keyword>
<dbReference type="RefSeq" id="WP_196926588.1">
    <property type="nucleotide sequence ID" value="NZ_CP108567.1"/>
</dbReference>
<feature type="chain" id="PRO_5047131480" description="Secreted protein" evidence="1">
    <location>
        <begin position="33"/>
        <end position="151"/>
    </location>
</feature>
<keyword evidence="3" id="KW-1185">Reference proteome</keyword>
<evidence type="ECO:0008006" key="4">
    <source>
        <dbReference type="Google" id="ProtNLM"/>
    </source>
</evidence>
<protein>
    <recommendedName>
        <fullName evidence="4">Secreted protein</fullName>
    </recommendedName>
</protein>
<feature type="signal peptide" evidence="1">
    <location>
        <begin position="1"/>
        <end position="32"/>
    </location>
</feature>
<dbReference type="Proteomes" id="UP000614915">
    <property type="component" value="Unassembled WGS sequence"/>
</dbReference>
<dbReference type="EMBL" id="JADOTX010000001">
    <property type="protein sequence ID" value="MBG6065555.1"/>
    <property type="molecule type" value="Genomic_DNA"/>
</dbReference>
<evidence type="ECO:0000313" key="2">
    <source>
        <dbReference type="EMBL" id="MBG6065555.1"/>
    </source>
</evidence>
<name>A0ABS0JEQ8_9ACTN</name>
<comment type="caution">
    <text evidence="2">The sequence shown here is derived from an EMBL/GenBank/DDBJ whole genome shotgun (WGS) entry which is preliminary data.</text>
</comment>